<organism evidence="2 3">
    <name type="scientific">Mariniflexile gromovii</name>
    <dbReference type="NCBI Taxonomy" id="362523"/>
    <lineage>
        <taxon>Bacteria</taxon>
        <taxon>Pseudomonadati</taxon>
        <taxon>Bacteroidota</taxon>
        <taxon>Flavobacteriia</taxon>
        <taxon>Flavobacteriales</taxon>
        <taxon>Flavobacteriaceae</taxon>
        <taxon>Mariniflexile</taxon>
    </lineage>
</organism>
<keyword evidence="1" id="KW-1133">Transmembrane helix</keyword>
<comment type="caution">
    <text evidence="2">The sequence shown here is derived from an EMBL/GenBank/DDBJ whole genome shotgun (WGS) entry which is preliminary data.</text>
</comment>
<keyword evidence="1" id="KW-0472">Membrane</keyword>
<keyword evidence="1" id="KW-0812">Transmembrane</keyword>
<sequence length="93" mass="10721">MFQTTDNLIIITVKLALLIGFIYSLKYWYNKKKSIIPVIIYWLLGLVFVLLISFTLFDWLLAITLQGDDLGPFAAICGILFYVLVGIKNFRNK</sequence>
<reference evidence="2 3" key="1">
    <citation type="submission" date="2021-04" db="EMBL/GenBank/DDBJ databases">
        <title>Mariniflexile gromovii gen. nov., sp. nov., a gliding bacterium isolated from the sea urchin Strongylocentrotus intermedius.</title>
        <authorList>
            <person name="Ko S."/>
            <person name="Le V."/>
            <person name="Ahn C.-Y."/>
            <person name="Oh H.-M."/>
        </authorList>
    </citation>
    <scope>NUCLEOTIDE SEQUENCE [LARGE SCALE GENOMIC DNA]</scope>
    <source>
        <strain evidence="2 3">KCTC 12570</strain>
    </source>
</reference>
<protein>
    <submittedName>
        <fullName evidence="2">Uncharacterized protein</fullName>
    </submittedName>
</protein>
<feature type="transmembrane region" description="Helical" evidence="1">
    <location>
        <begin position="41"/>
        <end position="64"/>
    </location>
</feature>
<feature type="transmembrane region" description="Helical" evidence="1">
    <location>
        <begin position="70"/>
        <end position="87"/>
    </location>
</feature>
<dbReference type="Proteomes" id="UP000670776">
    <property type="component" value="Unassembled WGS sequence"/>
</dbReference>
<dbReference type="EMBL" id="JAGJCB010000005">
    <property type="protein sequence ID" value="MBP0903576.1"/>
    <property type="molecule type" value="Genomic_DNA"/>
</dbReference>
<evidence type="ECO:0000313" key="3">
    <source>
        <dbReference type="Proteomes" id="UP000670776"/>
    </source>
</evidence>
<name>A0ABS4BSN0_9FLAO</name>
<accession>A0ABS4BSN0</accession>
<evidence type="ECO:0000313" key="2">
    <source>
        <dbReference type="EMBL" id="MBP0903576.1"/>
    </source>
</evidence>
<feature type="transmembrane region" description="Helical" evidence="1">
    <location>
        <begin position="6"/>
        <end position="29"/>
    </location>
</feature>
<gene>
    <name evidence="2" type="ORF">J8H85_07030</name>
</gene>
<dbReference type="RefSeq" id="WP_209653949.1">
    <property type="nucleotide sequence ID" value="NZ_JAGJCB010000005.1"/>
</dbReference>
<proteinExistence type="predicted"/>
<evidence type="ECO:0000256" key="1">
    <source>
        <dbReference type="SAM" id="Phobius"/>
    </source>
</evidence>
<keyword evidence="3" id="KW-1185">Reference proteome</keyword>